<feature type="compositionally biased region" description="Basic residues" evidence="2">
    <location>
        <begin position="1"/>
        <end position="11"/>
    </location>
</feature>
<dbReference type="Pfam" id="PF07228">
    <property type="entry name" value="SpoIIE"/>
    <property type="match status" value="1"/>
</dbReference>
<evidence type="ECO:0000256" key="2">
    <source>
        <dbReference type="SAM" id="MobiDB-lite"/>
    </source>
</evidence>
<feature type="region of interest" description="Disordered" evidence="2">
    <location>
        <begin position="1"/>
        <end position="56"/>
    </location>
</feature>
<name>A0ABU8U163_9ACTN</name>
<dbReference type="InterPro" id="IPR001932">
    <property type="entry name" value="PPM-type_phosphatase-like_dom"/>
</dbReference>
<evidence type="ECO:0000313" key="4">
    <source>
        <dbReference type="EMBL" id="MEJ8641623.1"/>
    </source>
</evidence>
<dbReference type="Gene3D" id="3.60.40.10">
    <property type="entry name" value="PPM-type phosphatase domain"/>
    <property type="match status" value="1"/>
</dbReference>
<dbReference type="InterPro" id="IPR036457">
    <property type="entry name" value="PPM-type-like_dom_sf"/>
</dbReference>
<evidence type="ECO:0000259" key="3">
    <source>
        <dbReference type="Pfam" id="PF07228"/>
    </source>
</evidence>
<dbReference type="PANTHER" id="PTHR43156">
    <property type="entry name" value="STAGE II SPORULATION PROTEIN E-RELATED"/>
    <property type="match status" value="1"/>
</dbReference>
<sequence length="126" mass="13772">MRVRRPRRGVGRLRDRPCGPPATRRGHHRRDRHLSRRAARDPAGRGRAGLPHRGGAAAPGSLLVLYTDGLIEARDRDLDQGMDELAQALRGAEQPLDALCDGILRRLLPCAQQDDVAVLLARAGPV</sequence>
<reference evidence="4 5" key="1">
    <citation type="submission" date="2024-03" db="EMBL/GenBank/DDBJ databases">
        <title>Novel Streptomyces species of biotechnological and ecological value are a feature of Machair soil.</title>
        <authorList>
            <person name="Prole J.R."/>
            <person name="Goodfellow M."/>
            <person name="Allenby N."/>
            <person name="Ward A.C."/>
        </authorList>
    </citation>
    <scope>NUCLEOTIDE SEQUENCE [LARGE SCALE GENOMIC DNA]</scope>
    <source>
        <strain evidence="4 5">MS1.HAVA.3</strain>
    </source>
</reference>
<proteinExistence type="predicted"/>
<keyword evidence="1" id="KW-0378">Hydrolase</keyword>
<evidence type="ECO:0000313" key="5">
    <source>
        <dbReference type="Proteomes" id="UP001382904"/>
    </source>
</evidence>
<organism evidence="4 5">
    <name type="scientific">Streptomyces caledonius</name>
    <dbReference type="NCBI Taxonomy" id="3134107"/>
    <lineage>
        <taxon>Bacteria</taxon>
        <taxon>Bacillati</taxon>
        <taxon>Actinomycetota</taxon>
        <taxon>Actinomycetes</taxon>
        <taxon>Kitasatosporales</taxon>
        <taxon>Streptomycetaceae</taxon>
        <taxon>Streptomyces</taxon>
    </lineage>
</organism>
<dbReference type="EMBL" id="JBBKAM010000002">
    <property type="protein sequence ID" value="MEJ8641623.1"/>
    <property type="molecule type" value="Genomic_DNA"/>
</dbReference>
<keyword evidence="5" id="KW-1185">Reference proteome</keyword>
<feature type="domain" description="PPM-type phosphatase" evidence="3">
    <location>
        <begin position="56"/>
        <end position="122"/>
    </location>
</feature>
<gene>
    <name evidence="4" type="ORF">WKI68_09385</name>
</gene>
<dbReference type="Proteomes" id="UP001382904">
    <property type="component" value="Unassembled WGS sequence"/>
</dbReference>
<feature type="compositionally biased region" description="Basic residues" evidence="2">
    <location>
        <begin position="24"/>
        <end position="37"/>
    </location>
</feature>
<dbReference type="PANTHER" id="PTHR43156:SF2">
    <property type="entry name" value="STAGE II SPORULATION PROTEIN E"/>
    <property type="match status" value="1"/>
</dbReference>
<protein>
    <submittedName>
        <fullName evidence="4">SpoIIE family protein phosphatase</fullName>
    </submittedName>
</protein>
<evidence type="ECO:0000256" key="1">
    <source>
        <dbReference type="ARBA" id="ARBA00022801"/>
    </source>
</evidence>
<accession>A0ABU8U163</accession>
<dbReference type="InterPro" id="IPR052016">
    <property type="entry name" value="Bact_Sigma-Reg"/>
</dbReference>
<comment type="caution">
    <text evidence="4">The sequence shown here is derived from an EMBL/GenBank/DDBJ whole genome shotgun (WGS) entry which is preliminary data.</text>
</comment>